<accession>A0A645HTH1</accession>
<organism evidence="2">
    <name type="scientific">bioreactor metagenome</name>
    <dbReference type="NCBI Taxonomy" id="1076179"/>
    <lineage>
        <taxon>unclassified sequences</taxon>
        <taxon>metagenomes</taxon>
        <taxon>ecological metagenomes</taxon>
    </lineage>
</organism>
<proteinExistence type="predicted"/>
<evidence type="ECO:0000256" key="1">
    <source>
        <dbReference type="SAM" id="MobiDB-lite"/>
    </source>
</evidence>
<gene>
    <name evidence="2" type="ORF">SDC9_189317</name>
</gene>
<feature type="compositionally biased region" description="Polar residues" evidence="1">
    <location>
        <begin position="84"/>
        <end position="116"/>
    </location>
</feature>
<sequence length="155" mass="16810">MLGRPVRRPSPCASNWSTCPMAASMCRRSRRPPTVARPGRTSGSARSPIISRRRSRSRRSSCSMPTIRSYPRANCSKACGMTITPASSNTGRTGTSPKSMPRQRSSSTRLATRNAATSSISCHLNMLERLPMTPAWSTPTTAGSISTGSRWNPPR</sequence>
<name>A0A645HTH1_9ZZZZ</name>
<protein>
    <submittedName>
        <fullName evidence="2">Uncharacterized protein</fullName>
    </submittedName>
</protein>
<comment type="caution">
    <text evidence="2">The sequence shown here is derived from an EMBL/GenBank/DDBJ whole genome shotgun (WGS) entry which is preliminary data.</text>
</comment>
<evidence type="ECO:0000313" key="2">
    <source>
        <dbReference type="EMBL" id="MPN41762.1"/>
    </source>
</evidence>
<feature type="region of interest" description="Disordered" evidence="1">
    <location>
        <begin position="81"/>
        <end position="116"/>
    </location>
</feature>
<reference evidence="2" key="1">
    <citation type="submission" date="2019-08" db="EMBL/GenBank/DDBJ databases">
        <authorList>
            <person name="Kucharzyk K."/>
            <person name="Murdoch R.W."/>
            <person name="Higgins S."/>
            <person name="Loffler F."/>
        </authorList>
    </citation>
    <scope>NUCLEOTIDE SEQUENCE</scope>
</reference>
<dbReference type="AlphaFoldDB" id="A0A645HTH1"/>
<dbReference type="EMBL" id="VSSQ01099030">
    <property type="protein sequence ID" value="MPN41762.1"/>
    <property type="molecule type" value="Genomic_DNA"/>
</dbReference>
<feature type="compositionally biased region" description="Polar residues" evidence="1">
    <location>
        <begin position="135"/>
        <end position="155"/>
    </location>
</feature>
<feature type="region of interest" description="Disordered" evidence="1">
    <location>
        <begin position="25"/>
        <end position="68"/>
    </location>
</feature>
<feature type="region of interest" description="Disordered" evidence="1">
    <location>
        <begin position="133"/>
        <end position="155"/>
    </location>
</feature>